<dbReference type="PANTHER" id="PTHR42916:SF1">
    <property type="entry name" value="PROTEIN PHYLLO, CHLOROPLASTIC"/>
    <property type="match status" value="1"/>
</dbReference>
<protein>
    <recommendedName>
        <fullName evidence="7">2-succinyl-5-enolpyruvyl-6-hydroxy-3-cyclohexene-1-carboxylate synthase</fullName>
        <shortName evidence="7">SEPHCHC synthase</shortName>
        <ecNumber evidence="7">2.2.1.9</ecNumber>
    </recommendedName>
    <alternativeName>
        <fullName evidence="7">Menaquinone biosynthesis protein MenD</fullName>
    </alternativeName>
</protein>
<keyword evidence="1 7" id="KW-0474">Menaquinone biosynthesis</keyword>
<sequence length="600" mass="65572">MNAHAHANRNTFWASIFVDELARAGVQHAVVAPGSRSTPLALALANTPHIQVVSLLDERGAAFFALGMARATQRPVVVLSSSGTATANFYPAVIEAAQTRVPLIVITADRPHELRQSGANQTIDQLKLYGDHVRWFFDMPLPEATPPDHVLRAVRQLAVRAVAEATGRPRGPVHLNFPFRKPLEPTPVPHDLPTPLPNTLGYRGRSDGTPFTHVRRGRLHPDDETVAWLSTLMQNTPRGVFVLGKHPLSEEAVDALARLARVTGYPVLADALSGARFGHHLGYAGVVICTGYELFLPFLPKTLTPDLIVHLGGMPVSAQLENFLARTPAMRIVISEDGAWEDAVHTAHHWIESDAARLLSAIYATLSDRGTALLGWTSAWGAIDGMVRLAIESAREMYPDAEEFVIADVLNSLPEESALVVGNSLPVRHLDLFGRVLRRRLHIFANRGASGIDGVVSTALGVAAARPHHPTVLVIGDVSFYHDMNALLAVQRAALRNIHIVVLNNGGGAIFKRLPIAQYDPPFRDLFYTAHAMHFKPVADMFGMAYVHTASRARVRTALDAAIATETPTLIEFQSDPELSEHVRHFLRDMMADLIDNQTK</sequence>
<dbReference type="SUPFAM" id="SSF52518">
    <property type="entry name" value="Thiamin diphosphate-binding fold (THDP-binding)"/>
    <property type="match status" value="2"/>
</dbReference>
<dbReference type="UniPathway" id="UPA00079"/>
<dbReference type="CDD" id="cd02009">
    <property type="entry name" value="TPP_SHCHC_synthase"/>
    <property type="match status" value="1"/>
</dbReference>
<feature type="domain" description="Thiamine pyrophosphate enzyme TPP-binding" evidence="9">
    <location>
        <begin position="442"/>
        <end position="573"/>
    </location>
</feature>
<evidence type="ECO:0000256" key="1">
    <source>
        <dbReference type="ARBA" id="ARBA00022428"/>
    </source>
</evidence>
<dbReference type="InterPro" id="IPR012001">
    <property type="entry name" value="Thiamin_PyroP_enz_TPP-bd_dom"/>
</dbReference>
<evidence type="ECO:0000256" key="3">
    <source>
        <dbReference type="ARBA" id="ARBA00022723"/>
    </source>
</evidence>
<accession>A0A0N8GRY3</accession>
<reference evidence="11 12" key="1">
    <citation type="submission" date="2015-07" db="EMBL/GenBank/DDBJ databases">
        <title>Whole genome sequence of Ardenticatena maritima DSM 23922.</title>
        <authorList>
            <person name="Hemp J."/>
            <person name="Ward L.M."/>
            <person name="Pace L.A."/>
            <person name="Fischer W.W."/>
        </authorList>
    </citation>
    <scope>NUCLEOTIDE SEQUENCE [LARGE SCALE GENOMIC DNA]</scope>
    <source>
        <strain evidence="11 12">110S</strain>
    </source>
</reference>
<comment type="function">
    <text evidence="7">Catalyzes the thiamine diphosphate-dependent decarboxylation of 2-oxoglutarate and the subsequent addition of the resulting succinic semialdehyde-thiamine pyrophosphate anion to isochorismate to yield 2-succinyl-5-enolpyruvyl-6-hydroxy-3-cyclohexene-1-carboxylate (SEPHCHC).</text>
</comment>
<dbReference type="Pfam" id="PF02776">
    <property type="entry name" value="TPP_enzyme_N"/>
    <property type="match status" value="1"/>
</dbReference>
<evidence type="ECO:0000259" key="9">
    <source>
        <dbReference type="Pfam" id="PF02775"/>
    </source>
</evidence>
<comment type="cofactor">
    <cofactor evidence="7">
        <name>thiamine diphosphate</name>
        <dbReference type="ChEBI" id="CHEBI:58937"/>
    </cofactor>
    <text evidence="7">Binds 1 thiamine pyrophosphate per subunit.</text>
</comment>
<dbReference type="InterPro" id="IPR011766">
    <property type="entry name" value="TPP_enzyme_TPP-bd"/>
</dbReference>
<dbReference type="InterPro" id="IPR004433">
    <property type="entry name" value="MenaQ_synth_MenD"/>
</dbReference>
<dbReference type="GO" id="GO:0000287">
    <property type="term" value="F:magnesium ion binding"/>
    <property type="evidence" value="ECO:0007669"/>
    <property type="project" value="UniProtKB-UniRule"/>
</dbReference>
<evidence type="ECO:0000259" key="10">
    <source>
        <dbReference type="Pfam" id="PF02776"/>
    </source>
</evidence>
<keyword evidence="4 7" id="KW-0460">Magnesium</keyword>
<dbReference type="GO" id="GO:0009234">
    <property type="term" value="P:menaquinone biosynthetic process"/>
    <property type="evidence" value="ECO:0007669"/>
    <property type="project" value="UniProtKB-UniRule"/>
</dbReference>
<comment type="pathway">
    <text evidence="7">Quinol/quinone metabolism; menaquinone biosynthesis.</text>
</comment>
<dbReference type="Pfam" id="PF02775">
    <property type="entry name" value="TPP_enzyme_C"/>
    <property type="match status" value="1"/>
</dbReference>
<comment type="subunit">
    <text evidence="7">Homodimer.</text>
</comment>
<comment type="caution">
    <text evidence="11">The sequence shown here is derived from an EMBL/GenBank/DDBJ whole genome shotgun (WGS) entry which is preliminary data.</text>
</comment>
<proteinExistence type="inferred from homology"/>
<organism evidence="11 12">
    <name type="scientific">Ardenticatena maritima</name>
    <dbReference type="NCBI Taxonomy" id="872965"/>
    <lineage>
        <taxon>Bacteria</taxon>
        <taxon>Bacillati</taxon>
        <taxon>Chloroflexota</taxon>
        <taxon>Ardenticatenia</taxon>
        <taxon>Ardenticatenales</taxon>
        <taxon>Ardenticatenaceae</taxon>
        <taxon>Ardenticatena</taxon>
    </lineage>
</organism>
<feature type="compositionally biased region" description="Pro residues" evidence="8">
    <location>
        <begin position="184"/>
        <end position="196"/>
    </location>
</feature>
<evidence type="ECO:0000256" key="6">
    <source>
        <dbReference type="ARBA" id="ARBA00023211"/>
    </source>
</evidence>
<dbReference type="PATRIC" id="fig|872965.6.peg.1918"/>
<evidence type="ECO:0000256" key="4">
    <source>
        <dbReference type="ARBA" id="ARBA00022842"/>
    </source>
</evidence>
<dbReference type="PIRSF" id="PIRSF004983">
    <property type="entry name" value="MenD"/>
    <property type="match status" value="1"/>
</dbReference>
<evidence type="ECO:0000256" key="2">
    <source>
        <dbReference type="ARBA" id="ARBA00022679"/>
    </source>
</evidence>
<comment type="catalytic activity">
    <reaction evidence="7">
        <text>isochorismate + 2-oxoglutarate + H(+) = 5-enolpyruvoyl-6-hydroxy-2-succinyl-cyclohex-3-ene-1-carboxylate + CO2</text>
        <dbReference type="Rhea" id="RHEA:25593"/>
        <dbReference type="ChEBI" id="CHEBI:15378"/>
        <dbReference type="ChEBI" id="CHEBI:16526"/>
        <dbReference type="ChEBI" id="CHEBI:16810"/>
        <dbReference type="ChEBI" id="CHEBI:29780"/>
        <dbReference type="ChEBI" id="CHEBI:58818"/>
        <dbReference type="EC" id="2.2.1.9"/>
    </reaction>
</comment>
<evidence type="ECO:0000256" key="5">
    <source>
        <dbReference type="ARBA" id="ARBA00023052"/>
    </source>
</evidence>
<dbReference type="NCBIfam" id="TIGR00173">
    <property type="entry name" value="menD"/>
    <property type="match status" value="1"/>
</dbReference>
<dbReference type="GO" id="GO:0070204">
    <property type="term" value="F:2-succinyl-5-enolpyruvyl-6-hydroxy-3-cyclohexene-1-carboxylic-acid synthase activity"/>
    <property type="evidence" value="ECO:0007669"/>
    <property type="project" value="UniProtKB-UniRule"/>
</dbReference>
<dbReference type="EMBL" id="LGKN01000005">
    <property type="protein sequence ID" value="KPL87778.1"/>
    <property type="molecule type" value="Genomic_DNA"/>
</dbReference>
<dbReference type="RefSeq" id="WP_060687532.1">
    <property type="nucleotide sequence ID" value="NZ_LGKN01000005.1"/>
</dbReference>
<gene>
    <name evidence="7" type="primary">menD</name>
    <name evidence="11" type="ORF">SE16_09380</name>
</gene>
<keyword evidence="6 7" id="KW-0464">Manganese</keyword>
<dbReference type="InterPro" id="IPR029061">
    <property type="entry name" value="THDP-binding"/>
</dbReference>
<feature type="domain" description="Thiamine pyrophosphate enzyme N-terminal TPP-binding" evidence="10">
    <location>
        <begin position="15"/>
        <end position="127"/>
    </location>
</feature>
<dbReference type="PANTHER" id="PTHR42916">
    <property type="entry name" value="2-SUCCINYL-5-ENOLPYRUVYL-6-HYDROXY-3-CYCLOHEXENE-1-CARBOXYLATE SYNTHASE"/>
    <property type="match status" value="1"/>
</dbReference>
<evidence type="ECO:0000256" key="8">
    <source>
        <dbReference type="SAM" id="MobiDB-lite"/>
    </source>
</evidence>
<dbReference type="CDD" id="cd07037">
    <property type="entry name" value="TPP_PYR_MenD"/>
    <property type="match status" value="1"/>
</dbReference>
<dbReference type="EC" id="2.2.1.9" evidence="7"/>
<dbReference type="GO" id="GO:0030976">
    <property type="term" value="F:thiamine pyrophosphate binding"/>
    <property type="evidence" value="ECO:0007669"/>
    <property type="project" value="UniProtKB-UniRule"/>
</dbReference>
<dbReference type="Proteomes" id="UP000050502">
    <property type="component" value="Unassembled WGS sequence"/>
</dbReference>
<dbReference type="Gene3D" id="3.40.50.970">
    <property type="match status" value="2"/>
</dbReference>
<comment type="cofactor">
    <cofactor evidence="7">
        <name>Mg(2+)</name>
        <dbReference type="ChEBI" id="CHEBI:18420"/>
    </cofactor>
    <cofactor evidence="7">
        <name>Mn(2+)</name>
        <dbReference type="ChEBI" id="CHEBI:29035"/>
    </cofactor>
</comment>
<dbReference type="UniPathway" id="UPA01057">
    <property type="reaction ID" value="UER00164"/>
</dbReference>
<dbReference type="HAMAP" id="MF_01659">
    <property type="entry name" value="MenD"/>
    <property type="match status" value="1"/>
</dbReference>
<evidence type="ECO:0000313" key="11">
    <source>
        <dbReference type="EMBL" id="KPL87778.1"/>
    </source>
</evidence>
<dbReference type="InterPro" id="IPR029035">
    <property type="entry name" value="DHS-like_NAD/FAD-binding_dom"/>
</dbReference>
<evidence type="ECO:0000256" key="7">
    <source>
        <dbReference type="HAMAP-Rule" id="MF_01659"/>
    </source>
</evidence>
<dbReference type="Gene3D" id="3.40.50.1220">
    <property type="entry name" value="TPP-binding domain"/>
    <property type="match status" value="1"/>
</dbReference>
<dbReference type="SUPFAM" id="SSF52467">
    <property type="entry name" value="DHS-like NAD/FAD-binding domain"/>
    <property type="match status" value="1"/>
</dbReference>
<keyword evidence="3 7" id="KW-0479">Metal-binding</keyword>
<keyword evidence="2 7" id="KW-0808">Transferase</keyword>
<comment type="pathway">
    <text evidence="7">Quinol/quinone metabolism; 1,4-dihydroxy-2-naphthoate biosynthesis; 1,4-dihydroxy-2-naphthoate from chorismate: step 2/7.</text>
</comment>
<comment type="similarity">
    <text evidence="7">Belongs to the TPP enzyme family. MenD subfamily.</text>
</comment>
<feature type="region of interest" description="Disordered" evidence="8">
    <location>
        <begin position="184"/>
        <end position="215"/>
    </location>
</feature>
<dbReference type="GO" id="GO:0030145">
    <property type="term" value="F:manganese ion binding"/>
    <property type="evidence" value="ECO:0007669"/>
    <property type="project" value="UniProtKB-UniRule"/>
</dbReference>
<dbReference type="AlphaFoldDB" id="A0A0N8GRY3"/>
<evidence type="ECO:0000313" key="12">
    <source>
        <dbReference type="Proteomes" id="UP000050502"/>
    </source>
</evidence>
<keyword evidence="5 7" id="KW-0786">Thiamine pyrophosphate</keyword>
<name>A0A0N8GRY3_9CHLR</name>